<evidence type="ECO:0000313" key="1">
    <source>
        <dbReference type="EMBL" id="CAF1180344.1"/>
    </source>
</evidence>
<proteinExistence type="predicted"/>
<dbReference type="EMBL" id="CAJNOK010013236">
    <property type="protein sequence ID" value="CAF1180344.1"/>
    <property type="molecule type" value="Genomic_DNA"/>
</dbReference>
<sequence length="243" mass="28304">MNDDLAFCLKEFSKQVKKTIDNEVREKIDDFQNEESHYLESVKEFDEIQCAVDILLKRYELRHEIERLLRQEVKDLKRRFADLVDNVKQNMKNEILSVCIELNGDFNKWNESAELNNLNFRRLFAEELHIPHDAFIISKVERGSVVLFGAVHPPYGKIVLEQLVVKEEQIELLGLSDDEREAGLSVKSVKLGHFGIQVAEHRMNEEWNRIYVNSPAERKTLIALCWSGSIDRGGKPYFCPKAE</sequence>
<accession>A0A8S2NE21</accession>
<name>A0A8S2NE21_9BILA</name>
<organism evidence="2 3">
    <name type="scientific">Didymodactylos carnosus</name>
    <dbReference type="NCBI Taxonomy" id="1234261"/>
    <lineage>
        <taxon>Eukaryota</taxon>
        <taxon>Metazoa</taxon>
        <taxon>Spiralia</taxon>
        <taxon>Gnathifera</taxon>
        <taxon>Rotifera</taxon>
        <taxon>Eurotatoria</taxon>
        <taxon>Bdelloidea</taxon>
        <taxon>Philodinida</taxon>
        <taxon>Philodinidae</taxon>
        <taxon>Didymodactylos</taxon>
    </lineage>
</organism>
<dbReference type="Proteomes" id="UP000677228">
    <property type="component" value="Unassembled WGS sequence"/>
</dbReference>
<protein>
    <submittedName>
        <fullName evidence="2">Uncharacterized protein</fullName>
    </submittedName>
</protein>
<comment type="caution">
    <text evidence="2">The sequence shown here is derived from an EMBL/GenBank/DDBJ whole genome shotgun (WGS) entry which is preliminary data.</text>
</comment>
<evidence type="ECO:0000313" key="2">
    <source>
        <dbReference type="EMBL" id="CAF3991615.1"/>
    </source>
</evidence>
<dbReference type="AlphaFoldDB" id="A0A8S2NE21"/>
<reference evidence="2" key="1">
    <citation type="submission" date="2021-02" db="EMBL/GenBank/DDBJ databases">
        <authorList>
            <person name="Nowell W R."/>
        </authorList>
    </citation>
    <scope>NUCLEOTIDE SEQUENCE</scope>
</reference>
<dbReference type="Proteomes" id="UP000682733">
    <property type="component" value="Unassembled WGS sequence"/>
</dbReference>
<evidence type="ECO:0000313" key="3">
    <source>
        <dbReference type="Proteomes" id="UP000682733"/>
    </source>
</evidence>
<gene>
    <name evidence="1" type="ORF">OVA965_LOCUS23028</name>
    <name evidence="2" type="ORF">TMI583_LOCUS23745</name>
</gene>
<dbReference type="EMBL" id="CAJOBA010034764">
    <property type="protein sequence ID" value="CAF3991615.1"/>
    <property type="molecule type" value="Genomic_DNA"/>
</dbReference>